<keyword evidence="3" id="KW-1185">Reference proteome</keyword>
<dbReference type="InterPro" id="IPR025164">
    <property type="entry name" value="Toastrack_DUF4097"/>
</dbReference>
<organism evidence="2 3">
    <name type="scientific">Priestia filamentosa</name>
    <dbReference type="NCBI Taxonomy" id="1402861"/>
    <lineage>
        <taxon>Bacteria</taxon>
        <taxon>Bacillati</taxon>
        <taxon>Bacillota</taxon>
        <taxon>Bacilli</taxon>
        <taxon>Bacillales</taxon>
        <taxon>Bacillaceae</taxon>
        <taxon>Priestia</taxon>
    </lineage>
</organism>
<dbReference type="Pfam" id="PF13349">
    <property type="entry name" value="DUF4097"/>
    <property type="match status" value="1"/>
</dbReference>
<name>A0A0H4KFZ5_9BACI</name>
<dbReference type="EMBL" id="CP011974">
    <property type="protein sequence ID" value="AKO92525.1"/>
    <property type="molecule type" value="Genomic_DNA"/>
</dbReference>
<dbReference type="KEGG" id="beo:BEH_10745"/>
<dbReference type="OrthoDB" id="2654876at2"/>
<proteinExistence type="predicted"/>
<feature type="domain" description="DUF4097" evidence="1">
    <location>
        <begin position="42"/>
        <end position="288"/>
    </location>
</feature>
<dbReference type="RefSeq" id="WP_046217185.1">
    <property type="nucleotide sequence ID" value="NZ_CP011974.1"/>
</dbReference>
<dbReference type="PATRIC" id="fig|135735.6.peg.2238"/>
<reference evidence="2 3" key="1">
    <citation type="journal article" date="2015" name="PLoS ONE">
        <title>Genome Sequence of Bacillus endophyticus and Analysis of Its Companion Mechanism in the Ketogulonigenium vulgare-Bacillus Strain Consortium.</title>
        <authorList>
            <person name="Jia N."/>
            <person name="Du J."/>
            <person name="Ding M.Z."/>
            <person name="Gao F."/>
            <person name="Yuan Y.J."/>
        </authorList>
    </citation>
    <scope>NUCLEOTIDE SEQUENCE [LARGE SCALE GENOMIC DNA]</scope>
    <source>
        <strain evidence="2 3">Hbe603</strain>
    </source>
</reference>
<evidence type="ECO:0000313" key="2">
    <source>
        <dbReference type="EMBL" id="AKO92525.1"/>
    </source>
</evidence>
<dbReference type="AlphaFoldDB" id="A0A0H4KFZ5"/>
<sequence>MKKVIGTVTALAVIGLVAFGVYTYSAEAKSFKKSKSYSAENIETLEVYSDSWDVRIQESSSNKVTVSAKGKQKEDNPVTFKRDGAALIIKQKDEGNAGFLGGFTFGKKGTVYINLPKGGVNNIELTNKDGNIEMSGISTHHIGVKNKAGDGEIKGVSATTGKFVSEDGALRVEDSSVEKLNITSTSGDSYMKDISNSKIRVTSKDGVVSIKDINEGKSLGVDTESGDIEVSYKKAPTSLAVAAKSKSDITINLDRLKKSKNTKELKKGKIGEGTNKLNLSSEDGAINVAN</sequence>
<gene>
    <name evidence="2" type="ORF">BEH_10745</name>
</gene>
<dbReference type="Proteomes" id="UP000036202">
    <property type="component" value="Chromosome"/>
</dbReference>
<accession>A0A0H4KFZ5</accession>
<reference evidence="3" key="2">
    <citation type="submission" date="2015-06" db="EMBL/GenBank/DDBJ databases">
        <title>Genome Sequence of Bacillus endophyticus and Analysis of its Companion Mechanism in the Ketogulonigenium vulgare-Bacillus strain Consortium.</title>
        <authorList>
            <person name="Jia N."/>
            <person name="Du J."/>
            <person name="Ding M.-Z."/>
            <person name="Gao F."/>
            <person name="Yuan Y.-J."/>
        </authorList>
    </citation>
    <scope>NUCLEOTIDE SEQUENCE [LARGE SCALE GENOMIC DNA]</scope>
    <source>
        <strain evidence="3">Hbe603</strain>
    </source>
</reference>
<protein>
    <recommendedName>
        <fullName evidence="1">DUF4097 domain-containing protein</fullName>
    </recommendedName>
</protein>
<evidence type="ECO:0000259" key="1">
    <source>
        <dbReference type="Pfam" id="PF13349"/>
    </source>
</evidence>
<evidence type="ECO:0000313" key="3">
    <source>
        <dbReference type="Proteomes" id="UP000036202"/>
    </source>
</evidence>